<dbReference type="InterPro" id="IPR036597">
    <property type="entry name" value="Fido-like_dom_sf"/>
</dbReference>
<gene>
    <name evidence="2" type="ORF">NG665_07275</name>
</gene>
<dbReference type="Pfam" id="PF21248">
    <property type="entry name" value="SoFic-like_C"/>
    <property type="match status" value="1"/>
</dbReference>
<dbReference type="Proteomes" id="UP001056109">
    <property type="component" value="Chromosome"/>
</dbReference>
<organism evidence="2 3">
    <name type="scientific">Arcanobacterium pinnipediorum</name>
    <dbReference type="NCBI Taxonomy" id="1503041"/>
    <lineage>
        <taxon>Bacteria</taxon>
        <taxon>Bacillati</taxon>
        <taxon>Actinomycetota</taxon>
        <taxon>Actinomycetes</taxon>
        <taxon>Actinomycetales</taxon>
        <taxon>Actinomycetaceae</taxon>
        <taxon>Arcanobacterium</taxon>
    </lineage>
</organism>
<dbReference type="InterPro" id="IPR025758">
    <property type="entry name" value="Fic/DOC_N"/>
</dbReference>
<dbReference type="Gene3D" id="1.10.3290.10">
    <property type="entry name" value="Fido-like domain"/>
    <property type="match status" value="1"/>
</dbReference>
<evidence type="ECO:0000313" key="2">
    <source>
        <dbReference type="EMBL" id="USR79174.1"/>
    </source>
</evidence>
<dbReference type="RefSeq" id="WP_252673048.1">
    <property type="nucleotide sequence ID" value="NZ_CP099547.1"/>
</dbReference>
<keyword evidence="3" id="KW-1185">Reference proteome</keyword>
<dbReference type="PANTHER" id="PTHR13504">
    <property type="entry name" value="FIDO DOMAIN-CONTAINING PROTEIN DDB_G0283145"/>
    <property type="match status" value="1"/>
</dbReference>
<dbReference type="Pfam" id="PF13784">
    <property type="entry name" value="Fic_N"/>
    <property type="match status" value="1"/>
</dbReference>
<dbReference type="InterPro" id="IPR048770">
    <property type="entry name" value="SoFic-like_C"/>
</dbReference>
<dbReference type="PROSITE" id="PS51459">
    <property type="entry name" value="FIDO"/>
    <property type="match status" value="1"/>
</dbReference>
<dbReference type="InterPro" id="IPR036388">
    <property type="entry name" value="WH-like_DNA-bd_sf"/>
</dbReference>
<evidence type="ECO:0000259" key="1">
    <source>
        <dbReference type="PROSITE" id="PS51459"/>
    </source>
</evidence>
<dbReference type="InterPro" id="IPR026287">
    <property type="entry name" value="SoFic-like"/>
</dbReference>
<accession>A0ABY5AG51</accession>
<dbReference type="InterPro" id="IPR040198">
    <property type="entry name" value="Fido_containing"/>
</dbReference>
<dbReference type="InterPro" id="IPR036390">
    <property type="entry name" value="WH_DNA-bd_sf"/>
</dbReference>
<protein>
    <submittedName>
        <fullName evidence="2">Fic family protein</fullName>
    </submittedName>
</protein>
<sequence length="355" mass="40411">MKSFQNLPPLPPEGIETAEVARALVKAARYLARADAAAELIPNPDILIHSIPLLEARASNEIENIVTTNEELFRAAHRIETPSGATREALRYSHALYRGFDVIRERPLAVNTAKLVCSTVIGFEMDIRSNAGTYIGNPTTKERIYTPPEGKDVILDHLSKWESFLHDDTSLDPLVKLALLHYQFEAIHPFSDGNGRTGRILNVLYLVHEGLLRQPITYLSGYIVQHKDEYYRLLNNVTQKNEWIPWVLFMLDAVAVTSQWTSNIIYSIRNQIEDTIRVLHDGGMPARDFAHVLFLKPYLRFSDLTQELNISRPTAGKHAEKLVELGVLERHKVGRNVLFINRQYLDLLFEAKLPE</sequence>
<proteinExistence type="predicted"/>
<dbReference type="InterPro" id="IPR003812">
    <property type="entry name" value="Fido"/>
</dbReference>
<dbReference type="SUPFAM" id="SSF140931">
    <property type="entry name" value="Fic-like"/>
    <property type="match status" value="1"/>
</dbReference>
<dbReference type="PIRSF" id="PIRSF038925">
    <property type="entry name" value="AMP-prot_trans"/>
    <property type="match status" value="1"/>
</dbReference>
<dbReference type="SUPFAM" id="SSF46785">
    <property type="entry name" value="Winged helix' DNA-binding domain"/>
    <property type="match status" value="1"/>
</dbReference>
<dbReference type="Pfam" id="PF02661">
    <property type="entry name" value="Fic"/>
    <property type="match status" value="1"/>
</dbReference>
<dbReference type="PANTHER" id="PTHR13504:SF35">
    <property type="entry name" value="PROTEIN ADENYLYLTRANSFERASE SOFIC"/>
    <property type="match status" value="1"/>
</dbReference>
<dbReference type="InterPro" id="IPR011991">
    <property type="entry name" value="ArsR-like_HTH"/>
</dbReference>
<evidence type="ECO:0000313" key="3">
    <source>
        <dbReference type="Proteomes" id="UP001056109"/>
    </source>
</evidence>
<feature type="domain" description="Fido" evidence="1">
    <location>
        <begin position="115"/>
        <end position="252"/>
    </location>
</feature>
<reference evidence="2" key="1">
    <citation type="submission" date="2022-06" db="EMBL/GenBank/DDBJ databases">
        <title>Complete Genome Sequence of Arcanobacterium pinnipediorum strain DSM 28752 isolated from a harbour seal.</title>
        <authorList>
            <person name="Borowiak M."/>
            <person name="Kreitlow A."/>
            <person name="Alssahen M."/>
            <person name="Malorny B."/>
            <person name="Laemmler C."/>
            <person name="Prenger-Berninghoff E."/>
            <person name="Siebert U."/>
            <person name="Ploetz M."/>
            <person name="Abdulmawjood A."/>
        </authorList>
    </citation>
    <scope>NUCLEOTIDE SEQUENCE</scope>
    <source>
        <strain evidence="2">DSM 28752</strain>
    </source>
</reference>
<dbReference type="EMBL" id="CP099547">
    <property type="protein sequence ID" value="USR79174.1"/>
    <property type="molecule type" value="Genomic_DNA"/>
</dbReference>
<dbReference type="Gene3D" id="1.10.10.10">
    <property type="entry name" value="Winged helix-like DNA-binding domain superfamily/Winged helix DNA-binding domain"/>
    <property type="match status" value="1"/>
</dbReference>
<dbReference type="CDD" id="cd00090">
    <property type="entry name" value="HTH_ARSR"/>
    <property type="match status" value="1"/>
</dbReference>
<name>A0ABY5AG51_9ACTO</name>